<dbReference type="InterPro" id="IPR017916">
    <property type="entry name" value="SB_dom"/>
</dbReference>
<dbReference type="InterPro" id="IPR016135">
    <property type="entry name" value="UBQ-conjugating_enzyme/RWD"/>
</dbReference>
<dbReference type="Proteomes" id="UP001176521">
    <property type="component" value="Unassembled WGS sequence"/>
</dbReference>
<name>A0AAN6JMT7_9BASI</name>
<dbReference type="CDD" id="cd11685">
    <property type="entry name" value="UEV_TSG101-like"/>
    <property type="match status" value="1"/>
</dbReference>
<evidence type="ECO:0000256" key="8">
    <source>
        <dbReference type="SAM" id="MobiDB-lite"/>
    </source>
</evidence>
<evidence type="ECO:0000259" key="9">
    <source>
        <dbReference type="PROSITE" id="PS51312"/>
    </source>
</evidence>
<dbReference type="Gene3D" id="6.10.140.820">
    <property type="match status" value="1"/>
</dbReference>
<keyword evidence="11" id="KW-0675">Receptor</keyword>
<dbReference type="Pfam" id="PF05743">
    <property type="entry name" value="UEV"/>
    <property type="match status" value="1"/>
</dbReference>
<keyword evidence="3 7" id="KW-0813">Transport</keyword>
<keyword evidence="5 7" id="KW-0653">Protein transport</keyword>
<evidence type="ECO:0000313" key="12">
    <source>
        <dbReference type="Proteomes" id="UP001176521"/>
    </source>
</evidence>
<dbReference type="GO" id="GO:0006886">
    <property type="term" value="P:intracellular protein transport"/>
    <property type="evidence" value="ECO:0007669"/>
    <property type="project" value="UniProtKB-ARBA"/>
</dbReference>
<feature type="compositionally biased region" description="Low complexity" evidence="8">
    <location>
        <begin position="190"/>
        <end position="210"/>
    </location>
</feature>
<dbReference type="GO" id="GO:0072666">
    <property type="term" value="P:establishment of protein localization to vacuole"/>
    <property type="evidence" value="ECO:0007669"/>
    <property type="project" value="UniProtKB-ARBA"/>
</dbReference>
<keyword evidence="6" id="KW-0175">Coiled coil</keyword>
<evidence type="ECO:0000256" key="3">
    <source>
        <dbReference type="ARBA" id="ARBA00022448"/>
    </source>
</evidence>
<evidence type="ECO:0000256" key="1">
    <source>
        <dbReference type="ARBA" id="ARBA00004177"/>
    </source>
</evidence>
<feature type="domain" description="SB" evidence="9">
    <location>
        <begin position="495"/>
        <end position="562"/>
    </location>
</feature>
<evidence type="ECO:0000259" key="10">
    <source>
        <dbReference type="PROSITE" id="PS51322"/>
    </source>
</evidence>
<evidence type="ECO:0000256" key="4">
    <source>
        <dbReference type="ARBA" id="ARBA00022753"/>
    </source>
</evidence>
<feature type="region of interest" description="Disordered" evidence="8">
    <location>
        <begin position="148"/>
        <end position="409"/>
    </location>
</feature>
<dbReference type="Pfam" id="PF09454">
    <property type="entry name" value="Vps23_core"/>
    <property type="match status" value="1"/>
</dbReference>
<dbReference type="EMBL" id="JAPDMQ010000077">
    <property type="protein sequence ID" value="KAK0536414.1"/>
    <property type="molecule type" value="Genomic_DNA"/>
</dbReference>
<feature type="compositionally biased region" description="Pro residues" evidence="8">
    <location>
        <begin position="320"/>
        <end position="333"/>
    </location>
</feature>
<evidence type="ECO:0000256" key="2">
    <source>
        <dbReference type="ARBA" id="ARBA00009594"/>
    </source>
</evidence>
<dbReference type="AlphaFoldDB" id="A0AAN6JMT7"/>
<dbReference type="GO" id="GO:0000813">
    <property type="term" value="C:ESCRT I complex"/>
    <property type="evidence" value="ECO:0007669"/>
    <property type="project" value="TreeGrafter"/>
</dbReference>
<dbReference type="PROSITE" id="PS51322">
    <property type="entry name" value="UEV"/>
    <property type="match status" value="1"/>
</dbReference>
<feature type="compositionally biased region" description="Low complexity" evidence="8">
    <location>
        <begin position="151"/>
        <end position="178"/>
    </location>
</feature>
<feature type="domain" description="UEV" evidence="10">
    <location>
        <begin position="6"/>
        <end position="151"/>
    </location>
</feature>
<dbReference type="GO" id="GO:0043162">
    <property type="term" value="P:ubiquitin-dependent protein catabolic process via the multivesicular body sorting pathway"/>
    <property type="evidence" value="ECO:0007669"/>
    <property type="project" value="UniProtKB-ARBA"/>
</dbReference>
<evidence type="ECO:0000256" key="7">
    <source>
        <dbReference type="PROSITE-ProRule" id="PRU00644"/>
    </source>
</evidence>
<evidence type="ECO:0000256" key="5">
    <source>
        <dbReference type="ARBA" id="ARBA00022927"/>
    </source>
</evidence>
<proteinExistence type="inferred from homology"/>
<feature type="compositionally biased region" description="Low complexity" evidence="8">
    <location>
        <begin position="375"/>
        <end position="397"/>
    </location>
</feature>
<evidence type="ECO:0000313" key="11">
    <source>
        <dbReference type="EMBL" id="KAK0536414.1"/>
    </source>
</evidence>
<reference evidence="11" key="1">
    <citation type="journal article" date="2023" name="PhytoFront">
        <title>Draft Genome Resources of Seven Strains of Tilletia horrida, Causal Agent of Kernel Smut of Rice.</title>
        <authorList>
            <person name="Khanal S."/>
            <person name="Antony Babu S."/>
            <person name="Zhou X.G."/>
        </authorList>
    </citation>
    <scope>NUCLEOTIDE SEQUENCE</scope>
    <source>
        <strain evidence="11">TX3</strain>
    </source>
</reference>
<dbReference type="InterPro" id="IPR052070">
    <property type="entry name" value="ESCRT-I_UEV_domain"/>
</dbReference>
<evidence type="ECO:0000256" key="6">
    <source>
        <dbReference type="ARBA" id="ARBA00023054"/>
    </source>
</evidence>
<dbReference type="SUPFAM" id="SSF140111">
    <property type="entry name" value="Endosomal sorting complex assembly domain"/>
    <property type="match status" value="1"/>
</dbReference>
<dbReference type="InterPro" id="IPR037202">
    <property type="entry name" value="ESCRT_assembly_dom"/>
</dbReference>
<keyword evidence="4" id="KW-0967">Endosome</keyword>
<keyword evidence="12" id="KW-1185">Reference proteome</keyword>
<dbReference type="PANTHER" id="PTHR23306:SF3">
    <property type="entry name" value="TUMOR SUPPRESSOR PROTEIN 101"/>
    <property type="match status" value="1"/>
</dbReference>
<comment type="subcellular location">
    <subcellularLocation>
        <location evidence="1">Endosome</location>
    </subcellularLocation>
</comment>
<feature type="compositionally biased region" description="Pro residues" evidence="8">
    <location>
        <begin position="179"/>
        <end position="189"/>
    </location>
</feature>
<protein>
    <submittedName>
        <fullName evidence="11">Suppressor protein stp22 of temperature-sensitive alpha-factor receptor and arginine permease</fullName>
    </submittedName>
</protein>
<sequence>MDHAVVQRWLRQVLAGPYAANADRVFADVDRVLLAFSSLSPRTEVYTHDDGRSQLLLELAGTVPIDYKRATYHIPVSFWIPHGYPREAPIVYVTPTQTMLVRKGKHVDPNGRVSGAYLDTWARKPEACNLLDLVHACRDIFSQQPPVYAKPATTSSGSAATAGSSAQPAPQSPQQRHPPLQPQPPPAPLPANAGPAAGMPGPSGYSSPRSAHAAHAISSPVLSHNAAPARYQQPGPPLPPARPASSDYGNPLPAQYSPSPPPPPPLPHPAQQQSGPYAQPSGSHAPPPQNYQQAPYGSRQNTYGSGPGSPMAPTQYAVTPAPPPPPPGKPLPGPSSHHFDGAPGGSLLDDDDVLSNAIAAPDPRGSRPPPPPSATGPVPTGAGAPAPSATAAAAAAAAPPPPRPLNPELLNLHRNLHTRLSGTLHALSSALSSSNAQLEILVADLERGGEAINDERARLEAVRDVCRVRAERVGAVVEAARGARAEVEAKEAVEREAVDGLLTLVAEDHALEDALYQLGRALNAERIDLDRFLKQTRHLAREQFMRRALARKICEGMGWPTE</sequence>
<organism evidence="11 12">
    <name type="scientific">Tilletia horrida</name>
    <dbReference type="NCBI Taxonomy" id="155126"/>
    <lineage>
        <taxon>Eukaryota</taxon>
        <taxon>Fungi</taxon>
        <taxon>Dikarya</taxon>
        <taxon>Basidiomycota</taxon>
        <taxon>Ustilaginomycotina</taxon>
        <taxon>Exobasidiomycetes</taxon>
        <taxon>Tilletiales</taxon>
        <taxon>Tilletiaceae</taxon>
        <taxon>Tilletia</taxon>
    </lineage>
</organism>
<dbReference type="SUPFAM" id="SSF54495">
    <property type="entry name" value="UBC-like"/>
    <property type="match status" value="1"/>
</dbReference>
<gene>
    <name evidence="11" type="primary">STP22</name>
    <name evidence="11" type="ORF">OC842_001998</name>
</gene>
<accession>A0AAN6JMT7</accession>
<comment type="similarity">
    <text evidence="2">Belongs to the ubiquitin-conjugating enzyme family. UEV subfamily.</text>
</comment>
<dbReference type="InterPro" id="IPR008883">
    <property type="entry name" value="UEV_N"/>
</dbReference>
<feature type="compositionally biased region" description="Pro residues" evidence="8">
    <location>
        <begin position="258"/>
        <end position="268"/>
    </location>
</feature>
<dbReference type="Gene3D" id="3.10.110.10">
    <property type="entry name" value="Ubiquitin Conjugating Enzyme"/>
    <property type="match status" value="1"/>
</dbReference>
<dbReference type="PROSITE" id="PS51312">
    <property type="entry name" value="SB"/>
    <property type="match status" value="1"/>
</dbReference>
<comment type="caution">
    <text evidence="11">The sequence shown here is derived from an EMBL/GenBank/DDBJ whole genome shotgun (WGS) entry which is preliminary data.</text>
</comment>
<dbReference type="GO" id="GO:0043130">
    <property type="term" value="F:ubiquitin binding"/>
    <property type="evidence" value="ECO:0007669"/>
    <property type="project" value="TreeGrafter"/>
</dbReference>
<dbReference type="PANTHER" id="PTHR23306">
    <property type="entry name" value="TUMOR SUSCEPTIBILITY GENE 101 PROTEIN-RELATED"/>
    <property type="match status" value="1"/>
</dbReference>